<evidence type="ECO:0000256" key="4">
    <source>
        <dbReference type="ARBA" id="ARBA00023157"/>
    </source>
</evidence>
<feature type="chain" id="PRO_5037519023" description="Thiol:disulfide interchange protein DsbA" evidence="6">
    <location>
        <begin position="23"/>
        <end position="233"/>
    </location>
</feature>
<dbReference type="RefSeq" id="WP_190761782.1">
    <property type="nucleotide sequence ID" value="NZ_JACXLD010000001.1"/>
</dbReference>
<proteinExistence type="inferred from homology"/>
<dbReference type="AlphaFoldDB" id="A0A927C0C0"/>
<dbReference type="Gene3D" id="3.40.30.10">
    <property type="entry name" value="Glutaredoxin"/>
    <property type="match status" value="1"/>
</dbReference>
<evidence type="ECO:0000256" key="2">
    <source>
        <dbReference type="ARBA" id="ARBA00013831"/>
    </source>
</evidence>
<evidence type="ECO:0000256" key="5">
    <source>
        <dbReference type="ARBA" id="ARBA00023284"/>
    </source>
</evidence>
<keyword evidence="9" id="KW-1185">Reference proteome</keyword>
<dbReference type="InterPro" id="IPR023205">
    <property type="entry name" value="DsbA/DsbL"/>
</dbReference>
<feature type="signal peptide" evidence="6">
    <location>
        <begin position="1"/>
        <end position="22"/>
    </location>
</feature>
<evidence type="ECO:0000313" key="9">
    <source>
        <dbReference type="Proteomes" id="UP000610558"/>
    </source>
</evidence>
<comment type="similarity">
    <text evidence="1">Belongs to the thioredoxin family. DsbA subfamily.</text>
</comment>
<dbReference type="GO" id="GO:0016491">
    <property type="term" value="F:oxidoreductase activity"/>
    <property type="evidence" value="ECO:0007669"/>
    <property type="project" value="InterPro"/>
</dbReference>
<dbReference type="PANTHER" id="PTHR35891:SF2">
    <property type="entry name" value="THIOL:DISULFIDE INTERCHANGE PROTEIN DSBA"/>
    <property type="match status" value="1"/>
</dbReference>
<reference evidence="8" key="1">
    <citation type="submission" date="2020-09" db="EMBL/GenBank/DDBJ databases">
        <authorList>
            <person name="Yoon J.-W."/>
        </authorList>
    </citation>
    <scope>NUCLEOTIDE SEQUENCE</scope>
    <source>
        <strain evidence="8">KMU-158</strain>
    </source>
</reference>
<comment type="caution">
    <text evidence="8">The sequence shown here is derived from an EMBL/GenBank/DDBJ whole genome shotgun (WGS) entry which is preliminary data.</text>
</comment>
<dbReference type="InterPro" id="IPR036249">
    <property type="entry name" value="Thioredoxin-like_sf"/>
</dbReference>
<dbReference type="SUPFAM" id="SSF52833">
    <property type="entry name" value="Thioredoxin-like"/>
    <property type="match status" value="1"/>
</dbReference>
<evidence type="ECO:0000256" key="6">
    <source>
        <dbReference type="SAM" id="SignalP"/>
    </source>
</evidence>
<sequence length="233" mass="25530">MLNRIFFLVAALVIGMSLSACSDAGTPTPAPAKVEAKVQESAPAVAPAGQGYIEIAQPVRTAHPDKIEVTEVFWYGCSHCFHFEPMVKAWAKKLPADVDFRPSPAMWNPLMVVHAQLFYTAETLGVLDQVHQLIFDEINLRNNRLSDEDSMAKLLQEAAGVDPEKFKKTFNSFGVKSQVKQADSRARSYGIAGTPELIVNGKYRITGRSAGGHTEMLKVAEQLIAKERAAMAK</sequence>
<dbReference type="Pfam" id="PF01323">
    <property type="entry name" value="DSBA"/>
    <property type="match status" value="1"/>
</dbReference>
<evidence type="ECO:0000256" key="1">
    <source>
        <dbReference type="ARBA" id="ARBA00005791"/>
    </source>
</evidence>
<organism evidence="8 9">
    <name type="scientific">Spongiibacter pelagi</name>
    <dbReference type="NCBI Taxonomy" id="2760804"/>
    <lineage>
        <taxon>Bacteria</taxon>
        <taxon>Pseudomonadati</taxon>
        <taxon>Pseudomonadota</taxon>
        <taxon>Gammaproteobacteria</taxon>
        <taxon>Cellvibrionales</taxon>
        <taxon>Spongiibacteraceae</taxon>
        <taxon>Spongiibacter</taxon>
    </lineage>
</organism>
<gene>
    <name evidence="8" type="ORF">IB286_00910</name>
</gene>
<evidence type="ECO:0000259" key="7">
    <source>
        <dbReference type="Pfam" id="PF01323"/>
    </source>
</evidence>
<keyword evidence="4" id="KW-1015">Disulfide bond</keyword>
<dbReference type="PROSITE" id="PS51257">
    <property type="entry name" value="PROKAR_LIPOPROTEIN"/>
    <property type="match status" value="1"/>
</dbReference>
<keyword evidence="3 6" id="KW-0732">Signal</keyword>
<dbReference type="InterPro" id="IPR001853">
    <property type="entry name" value="DSBA-like_thioredoxin_dom"/>
</dbReference>
<feature type="domain" description="DSBA-like thioredoxin" evidence="7">
    <location>
        <begin position="97"/>
        <end position="207"/>
    </location>
</feature>
<dbReference type="EMBL" id="JACXLD010000001">
    <property type="protein sequence ID" value="MBD2857547.1"/>
    <property type="molecule type" value="Genomic_DNA"/>
</dbReference>
<dbReference type="PANTHER" id="PTHR35891">
    <property type="entry name" value="THIOL:DISULFIDE INTERCHANGE PROTEIN DSBA"/>
    <property type="match status" value="1"/>
</dbReference>
<protein>
    <recommendedName>
        <fullName evidence="2">Thiol:disulfide interchange protein DsbA</fullName>
    </recommendedName>
</protein>
<dbReference type="CDD" id="cd03019">
    <property type="entry name" value="DsbA_DsbA"/>
    <property type="match status" value="1"/>
</dbReference>
<evidence type="ECO:0000313" key="8">
    <source>
        <dbReference type="EMBL" id="MBD2857547.1"/>
    </source>
</evidence>
<accession>A0A927C0C0</accession>
<dbReference type="Proteomes" id="UP000610558">
    <property type="component" value="Unassembled WGS sequence"/>
</dbReference>
<dbReference type="InterPro" id="IPR050824">
    <property type="entry name" value="Thiol_disulfide_DsbA"/>
</dbReference>
<evidence type="ECO:0000256" key="3">
    <source>
        <dbReference type="ARBA" id="ARBA00022729"/>
    </source>
</evidence>
<name>A0A927C0C0_9GAMM</name>
<keyword evidence="5" id="KW-0676">Redox-active center</keyword>